<dbReference type="Gene3D" id="1.25.40.10">
    <property type="entry name" value="Tetratricopeptide repeat domain"/>
    <property type="match status" value="1"/>
</dbReference>
<accession>A0AAE4BKZ0</accession>
<dbReference type="PANTHER" id="PTHR35807">
    <property type="entry name" value="TRANSCRIPTIONAL REGULATOR REDD-RELATED"/>
    <property type="match status" value="1"/>
</dbReference>
<dbReference type="Proteomes" id="UP001185331">
    <property type="component" value="Unassembled WGS sequence"/>
</dbReference>
<name>A0AAE4BKZ0_9DEIO</name>
<organism evidence="1 2">
    <name type="scientific">Deinococcus soli</name>
    <name type="common">ex Cha et al. 2016</name>
    <dbReference type="NCBI Taxonomy" id="1309411"/>
    <lineage>
        <taxon>Bacteria</taxon>
        <taxon>Thermotogati</taxon>
        <taxon>Deinococcota</taxon>
        <taxon>Deinococci</taxon>
        <taxon>Deinococcales</taxon>
        <taxon>Deinococcaceae</taxon>
        <taxon>Deinococcus</taxon>
    </lineage>
</organism>
<evidence type="ECO:0000313" key="2">
    <source>
        <dbReference type="Proteomes" id="UP001185331"/>
    </source>
</evidence>
<dbReference type="InterPro" id="IPR011990">
    <property type="entry name" value="TPR-like_helical_dom_sf"/>
</dbReference>
<dbReference type="InterPro" id="IPR051677">
    <property type="entry name" value="AfsR-DnrI-RedD_regulator"/>
</dbReference>
<dbReference type="AlphaFoldDB" id="A0AAE4BKZ0"/>
<sequence>MTVSPSTHAAASWRHTIPAAGHAEVHRADLTATLVHPQALTLLRAPAGTGKTTLAAQWARMQTLPVAWVSFTMDDAEPGALAQSVVSAVSAAVSAPLPASRSAQLLQSNAEELASALVDDLNSLPMSLALIFDDAHLLGADSTRLLLTVLDQLNLGHRTLLISDEPGAALTHINRDVRIMDETALIYHAPRPDGAAAWAEAPADVRRALLSVALHDTWTAAQGVTPQILRGAHEAGLTITSYGEDLHRPHALLRRTLTQALDNDPQQRRDAHLSAARQYLTAGRLIEALSHYRDAQAYPEAVKLGEQLLSRWLHRDEWPLITTHLSLFPDGTLSPTLEAWYAVALLESGAVEQAVTRLNAQVTAGRATDLTYFGLAKSSIREGLWDAVLHLTEQGLAVTSSAWARVRLLRLRSGALIGLKRTAEAVQAAESALAQARALAEPGVIVPAVANYAFALEHDGQRDEALVMLRSAVQSAFEGHVPHKAMDASQRLADILRDQGHLDEALGIIERMLPVCRIAFPGALAMMTQFRAEVHLHRGAFRDALNDALTAARHHAQHGRLSHAQDAYHIAVLAATFAGDLNGAQDAAARAQQTQSAGADSWHPYAPAVLALHQEDLERARQILTDILATQPPVWSDKFMFSHAFLAEIARQDGTLTDHDMDLFYQVTVQPGPAHLGAPMVHKVLTPLLRTCIDRGRHADEFARYLAAPTSSPETLPLVHLHLLGQVQIQIGSRPVSFLTPVTLDLFVFLATRPDWRASELQISQAFYPHLPESEAMEHTWLALRHLRQTLNTTGLPRGFLRFRNGTWQLHGARMQCDVAALRDACAQGSSDVLRLYRGDFMPGAPYTWSADLRSELRLLASTTLIAIGQRTGLTRPEYAATLYRKAAMISPESPQPYELYAELAKATGDDLGAMTAHLALDELSRGVLPSLFFSLLD</sequence>
<dbReference type="InterPro" id="IPR036388">
    <property type="entry name" value="WH-like_DNA-bd_sf"/>
</dbReference>
<dbReference type="SUPFAM" id="SSF48452">
    <property type="entry name" value="TPR-like"/>
    <property type="match status" value="2"/>
</dbReference>
<evidence type="ECO:0000313" key="1">
    <source>
        <dbReference type="EMBL" id="MDR6218343.1"/>
    </source>
</evidence>
<dbReference type="SUPFAM" id="SSF52540">
    <property type="entry name" value="P-loop containing nucleoside triphosphate hydrolases"/>
    <property type="match status" value="1"/>
</dbReference>
<protein>
    <submittedName>
        <fullName evidence="1">Tetratricopeptide (TPR) repeat protein</fullName>
    </submittedName>
</protein>
<comment type="caution">
    <text evidence="1">The sequence shown here is derived from an EMBL/GenBank/DDBJ whole genome shotgun (WGS) entry which is preliminary data.</text>
</comment>
<reference evidence="1" key="1">
    <citation type="submission" date="2023-07" db="EMBL/GenBank/DDBJ databases">
        <title>Sorghum-associated microbial communities from plants grown in Nebraska, USA.</title>
        <authorList>
            <person name="Schachtman D."/>
        </authorList>
    </citation>
    <scope>NUCLEOTIDE SEQUENCE</scope>
    <source>
        <strain evidence="1">BE330</strain>
    </source>
</reference>
<dbReference type="Gene3D" id="3.40.50.300">
    <property type="entry name" value="P-loop containing nucleotide triphosphate hydrolases"/>
    <property type="match status" value="1"/>
</dbReference>
<dbReference type="RefSeq" id="WP_309854745.1">
    <property type="nucleotide sequence ID" value="NZ_JAVDQJ010000005.1"/>
</dbReference>
<dbReference type="EMBL" id="JAVDQK010000004">
    <property type="protein sequence ID" value="MDR6218343.1"/>
    <property type="molecule type" value="Genomic_DNA"/>
</dbReference>
<proteinExistence type="predicted"/>
<gene>
    <name evidence="1" type="ORF">J2Y00_001906</name>
</gene>
<dbReference type="Gene3D" id="1.10.10.10">
    <property type="entry name" value="Winged helix-like DNA-binding domain superfamily/Winged helix DNA-binding domain"/>
    <property type="match status" value="1"/>
</dbReference>
<dbReference type="InterPro" id="IPR027417">
    <property type="entry name" value="P-loop_NTPase"/>
</dbReference>